<evidence type="ECO:0000313" key="1">
    <source>
        <dbReference type="EMBL" id="MPM41773.1"/>
    </source>
</evidence>
<protein>
    <submittedName>
        <fullName evidence="1">Uncharacterized protein</fullName>
    </submittedName>
</protein>
<comment type="caution">
    <text evidence="1">The sequence shown here is derived from an EMBL/GenBank/DDBJ whole genome shotgun (WGS) entry which is preliminary data.</text>
</comment>
<proteinExistence type="predicted"/>
<dbReference type="AntiFam" id="ANF00162">
    <property type="entry name" value="Shadow ORF (opposite ppdK)"/>
</dbReference>
<reference evidence="1" key="1">
    <citation type="submission" date="2019-08" db="EMBL/GenBank/DDBJ databases">
        <authorList>
            <person name="Kucharzyk K."/>
            <person name="Murdoch R.W."/>
            <person name="Higgins S."/>
            <person name="Loffler F."/>
        </authorList>
    </citation>
    <scope>NUCLEOTIDE SEQUENCE</scope>
</reference>
<dbReference type="AlphaFoldDB" id="A0A644ZT07"/>
<dbReference type="EMBL" id="VSSQ01009486">
    <property type="protein sequence ID" value="MPM41773.1"/>
    <property type="molecule type" value="Genomic_DNA"/>
</dbReference>
<sequence length="365" mass="38496">MLGAAQANTLGTISAGAAGILGIIRVGPDLHTGDLICPVEQGEEVSLFFNGRNSQVDLADEDITGGTIHGNPIAFFDGDAIGDHCAFFEVNDYRGGANNTGNTELAGNHSSVRGGATFRGEDTFGCEHTMHVIRFGEGANHNGVLALFFSHLFGQVCIKVDLSNSSARRSIHTIGKPAAGFLGSCFGFGSELRVQQGINIISGNAFDRFFFADQPFVHHIHSDLHSGASSAFAIAALQHPQAAVLDCELNVLHIFVVDFEDLHNFEELFVGFGQNITEGIDLFSIADTSNHIFTLGVQQIIAVEDGFTIGGVTGECNTSTRIPTGVTKDHGHNIDCGAQIIGDVGGAAVVNCTFTVPRFENGFGG</sequence>
<gene>
    <name evidence="1" type="ORF">SDC9_88432</name>
</gene>
<accession>A0A644ZT07</accession>
<name>A0A644ZT07_9ZZZZ</name>
<organism evidence="1">
    <name type="scientific">bioreactor metagenome</name>
    <dbReference type="NCBI Taxonomy" id="1076179"/>
    <lineage>
        <taxon>unclassified sequences</taxon>
        <taxon>metagenomes</taxon>
        <taxon>ecological metagenomes</taxon>
    </lineage>
</organism>